<dbReference type="EnsemblPlants" id="ORUFI06G27170.1">
    <property type="protein sequence ID" value="ORUFI06G27170.1"/>
    <property type="gene ID" value="ORUFI06G27170"/>
</dbReference>
<evidence type="ECO:0000313" key="2">
    <source>
        <dbReference type="EnsemblPlants" id="ORUFI06G27170.1"/>
    </source>
</evidence>
<dbReference type="PANTHER" id="PTHR37900">
    <property type="match status" value="1"/>
</dbReference>
<reference evidence="2" key="2">
    <citation type="submission" date="2015-06" db="UniProtKB">
        <authorList>
            <consortium name="EnsemblPlants"/>
        </authorList>
    </citation>
    <scope>IDENTIFICATION</scope>
</reference>
<dbReference type="AlphaFoldDB" id="A0A0E0Q1U3"/>
<dbReference type="PANTHER" id="PTHR37900:SF9">
    <property type="entry name" value="OS06G0686900 PROTEIN"/>
    <property type="match status" value="1"/>
</dbReference>
<feature type="region of interest" description="Disordered" evidence="1">
    <location>
        <begin position="202"/>
        <end position="221"/>
    </location>
</feature>
<organism evidence="2 3">
    <name type="scientific">Oryza rufipogon</name>
    <name type="common">Brownbeard rice</name>
    <name type="synonym">Asian wild rice</name>
    <dbReference type="NCBI Taxonomy" id="4529"/>
    <lineage>
        <taxon>Eukaryota</taxon>
        <taxon>Viridiplantae</taxon>
        <taxon>Streptophyta</taxon>
        <taxon>Embryophyta</taxon>
        <taxon>Tracheophyta</taxon>
        <taxon>Spermatophyta</taxon>
        <taxon>Magnoliopsida</taxon>
        <taxon>Liliopsida</taxon>
        <taxon>Poales</taxon>
        <taxon>Poaceae</taxon>
        <taxon>BOP clade</taxon>
        <taxon>Oryzoideae</taxon>
        <taxon>Oryzeae</taxon>
        <taxon>Oryzinae</taxon>
        <taxon>Oryza</taxon>
    </lineage>
</organism>
<evidence type="ECO:0000313" key="3">
    <source>
        <dbReference type="Proteomes" id="UP000008022"/>
    </source>
</evidence>
<keyword evidence="3" id="KW-1185">Reference proteome</keyword>
<dbReference type="HOGENOM" id="CLU_1252411_0_0_1"/>
<name>A0A0E0Q1U3_ORYRU</name>
<sequence>MGDARGRGVHERLTRELEIDLSTSGASSHCHWHCQLATEKSSYAAISITISRMSLLPLLLRPVVRAAASVARRPASAVATVLHRAGALPRNRGLERLVRDDMLVGGDDNFIAHFVAQDNLVQPQAFLRALTRAASSSKSGIFGCTCTVLGQSGCSEVDRAGTFTSSSRQTDSPGSEIALPGGCMEPLRSDCRRGSLSDRQILRENNPRCQGGKSATFSDSP</sequence>
<protein>
    <submittedName>
        <fullName evidence="2">Uncharacterized protein</fullName>
    </submittedName>
</protein>
<dbReference type="Gramene" id="ORUFI06G27170.1">
    <property type="protein sequence ID" value="ORUFI06G27170.1"/>
    <property type="gene ID" value="ORUFI06G27170"/>
</dbReference>
<proteinExistence type="predicted"/>
<dbReference type="Proteomes" id="UP000008022">
    <property type="component" value="Unassembled WGS sequence"/>
</dbReference>
<feature type="region of interest" description="Disordered" evidence="1">
    <location>
        <begin position="162"/>
        <end position="184"/>
    </location>
</feature>
<accession>A0A0E0Q1U3</accession>
<dbReference type="eggNOG" id="ENOG502SCG1">
    <property type="taxonomic scope" value="Eukaryota"/>
</dbReference>
<feature type="compositionally biased region" description="Polar residues" evidence="1">
    <location>
        <begin position="162"/>
        <end position="173"/>
    </location>
</feature>
<evidence type="ECO:0000256" key="1">
    <source>
        <dbReference type="SAM" id="MobiDB-lite"/>
    </source>
</evidence>
<reference evidence="3" key="1">
    <citation type="submission" date="2013-06" db="EMBL/GenBank/DDBJ databases">
        <authorList>
            <person name="Zhao Q."/>
        </authorList>
    </citation>
    <scope>NUCLEOTIDE SEQUENCE</scope>
    <source>
        <strain evidence="3">cv. W1943</strain>
    </source>
</reference>